<dbReference type="Proteomes" id="UP000793456">
    <property type="component" value="Chromosome I"/>
</dbReference>
<gene>
    <name evidence="1" type="ORF">E3U43_008480</name>
</gene>
<evidence type="ECO:0000313" key="1">
    <source>
        <dbReference type="EMBL" id="TMS23174.1"/>
    </source>
</evidence>
<name>A0ACD3RUL8_LARCR</name>
<organism evidence="1 2">
    <name type="scientific">Larimichthys crocea</name>
    <name type="common">Large yellow croaker</name>
    <name type="synonym">Pseudosciaena crocea</name>
    <dbReference type="NCBI Taxonomy" id="215358"/>
    <lineage>
        <taxon>Eukaryota</taxon>
        <taxon>Metazoa</taxon>
        <taxon>Chordata</taxon>
        <taxon>Craniata</taxon>
        <taxon>Vertebrata</taxon>
        <taxon>Euteleostomi</taxon>
        <taxon>Actinopterygii</taxon>
        <taxon>Neopterygii</taxon>
        <taxon>Teleostei</taxon>
        <taxon>Neoteleostei</taxon>
        <taxon>Acanthomorphata</taxon>
        <taxon>Eupercaria</taxon>
        <taxon>Sciaenidae</taxon>
        <taxon>Larimichthys</taxon>
    </lineage>
</organism>
<protein>
    <submittedName>
        <fullName evidence="1">Uncharacterized protein</fullName>
    </submittedName>
</protein>
<dbReference type="EMBL" id="CM011674">
    <property type="protein sequence ID" value="TMS23174.1"/>
    <property type="molecule type" value="Genomic_DNA"/>
</dbReference>
<evidence type="ECO:0000313" key="2">
    <source>
        <dbReference type="Proteomes" id="UP000793456"/>
    </source>
</evidence>
<reference evidence="1" key="1">
    <citation type="submission" date="2018-11" db="EMBL/GenBank/DDBJ databases">
        <title>The sequence and de novo assembly of Larimichthys crocea genome using PacBio and Hi-C technologies.</title>
        <authorList>
            <person name="Xu P."/>
            <person name="Chen B."/>
            <person name="Zhou Z."/>
            <person name="Ke Q."/>
            <person name="Wu Y."/>
            <person name="Bai H."/>
            <person name="Pu F."/>
        </authorList>
    </citation>
    <scope>NUCLEOTIDE SEQUENCE</scope>
    <source>
        <tissue evidence="1">Muscle</tissue>
    </source>
</reference>
<accession>A0ACD3RUL8</accession>
<proteinExistence type="predicted"/>
<comment type="caution">
    <text evidence="1">The sequence shown here is derived from an EMBL/GenBank/DDBJ whole genome shotgun (WGS) entry which is preliminary data.</text>
</comment>
<sequence length="195" mass="21829">MARITFSCLPASWYCSVSLLSLGCAPRQRLLLLLILFITSATLLLGTYQRQLWGSQRRPKARVNMYLSLAESMEATDVLNPALNYGIVVDCGSSGSRVFVYYWPPHNGNPHTLLDIRQMKDHDRKPVVKKIKPGISTLAKTPAQASDYLHPLLSFAAAHVPQNKHKETPLLHPLYCWHEAAAREPAGSHLRRPGH</sequence>
<keyword evidence="2" id="KW-1185">Reference proteome</keyword>